<keyword evidence="2" id="KW-0472">Membrane</keyword>
<keyword evidence="5" id="KW-1185">Reference proteome</keyword>
<comment type="similarity">
    <text evidence="1">Belongs to the peptidase M28 family. M28B subfamily.</text>
</comment>
<evidence type="ECO:0000259" key="3">
    <source>
        <dbReference type="Pfam" id="PF04253"/>
    </source>
</evidence>
<name>A0ABM1BHI0_LIMPO</name>
<gene>
    <name evidence="6" type="primary">LOC106466367</name>
</gene>
<evidence type="ECO:0000259" key="4">
    <source>
        <dbReference type="Pfam" id="PF04389"/>
    </source>
</evidence>
<dbReference type="Pfam" id="PF04389">
    <property type="entry name" value="Peptidase_M28"/>
    <property type="match status" value="1"/>
</dbReference>
<dbReference type="PANTHER" id="PTHR10404">
    <property type="entry name" value="N-ACETYLATED-ALPHA-LINKED ACIDIC DIPEPTIDASE"/>
    <property type="match status" value="1"/>
</dbReference>
<dbReference type="Gene3D" id="3.40.630.10">
    <property type="entry name" value="Zn peptidases"/>
    <property type="match status" value="1"/>
</dbReference>
<feature type="transmembrane region" description="Helical" evidence="2">
    <location>
        <begin position="46"/>
        <end position="68"/>
    </location>
</feature>
<accession>A0ABM1BHI0</accession>
<sequence>MAAQYRPYRDEDGIENEQIDWGDQEAGTVQIYEKTSNSRIVSNRHLVIGGVGVALLGALMGLLVGYFAHSEHINCKPSLAVALYSVKDEDPTIRSKILDMVDPKNIKANLRMFSDRPHVAGSETDQELALYIKSLWETQKLENVKKVSYNVLLSFPNASSPNKVNVLNEDGSVLFSSNISFEKHGVSPYVAYSPSGNVTGDMVYCQNCLEDDLRFLQESKNINLSEKILIAQIKPGQLVDQVQTAEKYNIAGLILYPDPKLYNPPLLGGKSYPDTLWLPADGIPHFSLLQNGVGDLLTPGYPASETAYRIEQDQLKLPKIIIQTLSYGDAYHLISSLAGEDAPESWQGGFNFTYKLGPGFLNNKTKVYMEVNNQQVKKKISNVLGYITGKVEPDRYVIIGNQRDAWIRGAVGASGGTAVLMELSRVFGQLLQEGWRPRRTIIFCSWGAEEFNMIGSTEWIEENLKILHSRAVAYINAGIVVTGNSSISVMASPLLYHAIYNSTKEVPNPNEEEKQIGIETVYENWKETFPVSRNISFPLYHLLFIQEQHSELGLLGNYISSAKLTVRPRVKNFDTKGGYSPFVTRAGIPAVDVSYVHDAMPVSYPLIHSKYDMLEVVENIIDPTFKYHATVTKVLGELLRDLADSLFIPFNLLEYAEFLSGCSISLRKISVNIEKKEFQQRYVSYLDTLDTVIDEFGEAAYKFHNSQEHLDLSDPMAIRRINDQLLLLERAFLDSRGLPRNFFKKHLVLSPSEAEIHHETLFPGLEDELAELINNNDQNTSFSLLEQHFPILIFAIQTATTIISAVV</sequence>
<dbReference type="InterPro" id="IPR007484">
    <property type="entry name" value="Peptidase_M28"/>
</dbReference>
<protein>
    <submittedName>
        <fullName evidence="6">N-acetylated-alpha-linked acidic dipeptidase</fullName>
    </submittedName>
</protein>
<evidence type="ECO:0000256" key="2">
    <source>
        <dbReference type="SAM" id="Phobius"/>
    </source>
</evidence>
<feature type="domain" description="Transferrin receptor-like dimerisation" evidence="3">
    <location>
        <begin position="686"/>
        <end position="803"/>
    </location>
</feature>
<dbReference type="InterPro" id="IPR039373">
    <property type="entry name" value="Peptidase_M28B"/>
</dbReference>
<organism evidence="5 6">
    <name type="scientific">Limulus polyphemus</name>
    <name type="common">Atlantic horseshoe crab</name>
    <dbReference type="NCBI Taxonomy" id="6850"/>
    <lineage>
        <taxon>Eukaryota</taxon>
        <taxon>Metazoa</taxon>
        <taxon>Ecdysozoa</taxon>
        <taxon>Arthropoda</taxon>
        <taxon>Chelicerata</taxon>
        <taxon>Merostomata</taxon>
        <taxon>Xiphosura</taxon>
        <taxon>Limulidae</taxon>
        <taxon>Limulus</taxon>
    </lineage>
</organism>
<dbReference type="Gene3D" id="1.20.930.40">
    <property type="entry name" value="Transferrin receptor-like, dimerisation domain"/>
    <property type="match status" value="1"/>
</dbReference>
<dbReference type="Gene3D" id="3.50.30.30">
    <property type="match status" value="1"/>
</dbReference>
<evidence type="ECO:0000256" key="1">
    <source>
        <dbReference type="ARBA" id="ARBA00005634"/>
    </source>
</evidence>
<proteinExistence type="inferred from homology"/>
<keyword evidence="2" id="KW-0812">Transmembrane</keyword>
<dbReference type="SUPFAM" id="SSF53187">
    <property type="entry name" value="Zn-dependent exopeptidases"/>
    <property type="match status" value="1"/>
</dbReference>
<dbReference type="InterPro" id="IPR046450">
    <property type="entry name" value="PA_dom_sf"/>
</dbReference>
<feature type="domain" description="Peptidase M28" evidence="4">
    <location>
        <begin position="382"/>
        <end position="512"/>
    </location>
</feature>
<dbReference type="InterPro" id="IPR007365">
    <property type="entry name" value="TFR-like_dimer_dom"/>
</dbReference>
<dbReference type="InterPro" id="IPR036757">
    <property type="entry name" value="TFR-like_dimer_dom_sf"/>
</dbReference>
<dbReference type="Pfam" id="PF04253">
    <property type="entry name" value="TFR_dimer"/>
    <property type="match status" value="1"/>
</dbReference>
<dbReference type="GeneID" id="106466367"/>
<dbReference type="RefSeq" id="XP_013782101.2">
    <property type="nucleotide sequence ID" value="XM_013926647.2"/>
</dbReference>
<reference evidence="6" key="1">
    <citation type="submission" date="2025-08" db="UniProtKB">
        <authorList>
            <consortium name="RefSeq"/>
        </authorList>
    </citation>
    <scope>IDENTIFICATION</scope>
    <source>
        <tissue evidence="6">Muscle</tissue>
    </source>
</reference>
<dbReference type="SUPFAM" id="SSF52025">
    <property type="entry name" value="PA domain"/>
    <property type="match status" value="1"/>
</dbReference>
<dbReference type="Proteomes" id="UP000694941">
    <property type="component" value="Unplaced"/>
</dbReference>
<keyword evidence="2" id="KW-1133">Transmembrane helix</keyword>
<evidence type="ECO:0000313" key="5">
    <source>
        <dbReference type="Proteomes" id="UP000694941"/>
    </source>
</evidence>
<dbReference type="PANTHER" id="PTHR10404:SF77">
    <property type="entry name" value="GLUTAMATE CARBOXYPEPTIDASE 2 HOMOLOG"/>
    <property type="match status" value="1"/>
</dbReference>
<evidence type="ECO:0000313" key="6">
    <source>
        <dbReference type="RefSeq" id="XP_013782101.2"/>
    </source>
</evidence>
<dbReference type="SUPFAM" id="SSF47672">
    <property type="entry name" value="Transferrin receptor-like dimerisation domain"/>
    <property type="match status" value="1"/>
</dbReference>